<name>A0ABZ0Z5X3_9CAUD</name>
<evidence type="ECO:0000313" key="2">
    <source>
        <dbReference type="Proteomes" id="UP001358193"/>
    </source>
</evidence>
<proteinExistence type="predicted"/>
<accession>A0ABZ0Z5X3</accession>
<dbReference type="Proteomes" id="UP001358193">
    <property type="component" value="Segment"/>
</dbReference>
<dbReference type="EMBL" id="OR769223">
    <property type="protein sequence ID" value="WQJ53413.1"/>
    <property type="molecule type" value="Genomic_DNA"/>
</dbReference>
<reference evidence="1 2" key="1">
    <citation type="submission" date="2023-11" db="EMBL/GenBank/DDBJ databases">
        <authorList>
            <person name="Cook R."/>
            <person name="Crisci M."/>
            <person name="Pye H."/>
            <person name="Adriaenssens E."/>
            <person name="Santini J."/>
        </authorList>
    </citation>
    <scope>NUCLEOTIDE SEQUENCE [LARGE SCALE GENOMIC DNA]</scope>
    <source>
        <strain evidence="1">Lak_Megaphage_Sonny</strain>
    </source>
</reference>
<keyword evidence="2" id="KW-1185">Reference proteome</keyword>
<sequence>MEILSNINFGDIFETESGKKVVFVGKPFKKMEDAPDYYAFMFENYMELSLYTIDGYGPYAFSVGSGCVFEPTNVDRIKKQS</sequence>
<protein>
    <submittedName>
        <fullName evidence="1">Uncharacterized protein</fullName>
    </submittedName>
</protein>
<organism evidence="1 2">
    <name type="scientific">phage Lak_Megaphage_Sonny</name>
    <dbReference type="NCBI Taxonomy" id="3109229"/>
    <lineage>
        <taxon>Viruses</taxon>
        <taxon>Duplodnaviria</taxon>
        <taxon>Heunggongvirae</taxon>
        <taxon>Uroviricota</taxon>
        <taxon>Caudoviricetes</taxon>
        <taxon>Caudoviricetes code 15 clade</taxon>
    </lineage>
</organism>
<evidence type="ECO:0000313" key="1">
    <source>
        <dbReference type="EMBL" id="WQJ53413.1"/>
    </source>
</evidence>